<dbReference type="RefSeq" id="XP_026282166.1">
    <property type="nucleotide sequence ID" value="XM_026426381.2"/>
</dbReference>
<dbReference type="CDD" id="cd06451">
    <property type="entry name" value="AGAT_like"/>
    <property type="match status" value="1"/>
</dbReference>
<evidence type="ECO:0000256" key="8">
    <source>
        <dbReference type="PIRSR" id="PIRSR000524-50"/>
    </source>
</evidence>
<dbReference type="InterPro" id="IPR015422">
    <property type="entry name" value="PyrdxlP-dep_Trfase_small"/>
</dbReference>
<evidence type="ECO:0000313" key="12">
    <source>
        <dbReference type="Proteomes" id="UP000504606"/>
    </source>
</evidence>
<dbReference type="InterPro" id="IPR024169">
    <property type="entry name" value="SP_NH2Trfase/AEP_transaminase"/>
</dbReference>
<dbReference type="SUPFAM" id="SSF53383">
    <property type="entry name" value="PLP-dependent transferases"/>
    <property type="match status" value="1"/>
</dbReference>
<comment type="catalytic activity">
    <reaction evidence="6">
        <text>glyoxylate + L-alanine = glycine + pyruvate</text>
        <dbReference type="Rhea" id="RHEA:24248"/>
        <dbReference type="ChEBI" id="CHEBI:15361"/>
        <dbReference type="ChEBI" id="CHEBI:36655"/>
        <dbReference type="ChEBI" id="CHEBI:57305"/>
        <dbReference type="ChEBI" id="CHEBI:57972"/>
        <dbReference type="EC" id="2.6.1.44"/>
    </reaction>
</comment>
<dbReference type="PROSITE" id="PS00595">
    <property type="entry name" value="AA_TRANSFER_CLASS_5"/>
    <property type="match status" value="1"/>
</dbReference>
<dbReference type="InterPro" id="IPR020578">
    <property type="entry name" value="Aminotrans_V_PyrdxlP_BS"/>
</dbReference>
<evidence type="ECO:0000256" key="5">
    <source>
        <dbReference type="ARBA" id="ARBA00022898"/>
    </source>
</evidence>
<evidence type="ECO:0000256" key="1">
    <source>
        <dbReference type="ARBA" id="ARBA00001933"/>
    </source>
</evidence>
<comment type="cofactor">
    <cofactor evidence="1 6 8 10">
        <name>pyridoxal 5'-phosphate</name>
        <dbReference type="ChEBI" id="CHEBI:597326"/>
    </cofactor>
</comment>
<evidence type="ECO:0000313" key="13">
    <source>
        <dbReference type="RefSeq" id="XP_026282166.1"/>
    </source>
</evidence>
<keyword evidence="5 6" id="KW-0663">Pyridoxal phosphate</keyword>
<dbReference type="InterPro" id="IPR015424">
    <property type="entry name" value="PyrdxlP-dep_Trfase"/>
</dbReference>
<feature type="modified residue" description="N6-(pyridoxal phosphate)lysine" evidence="8">
    <location>
        <position position="204"/>
    </location>
</feature>
<evidence type="ECO:0000256" key="7">
    <source>
        <dbReference type="PIRSR" id="PIRSR000524-1"/>
    </source>
</evidence>
<feature type="domain" description="Aminotransferase class V" evidence="11">
    <location>
        <begin position="22"/>
        <end position="331"/>
    </location>
</feature>
<keyword evidence="3 13" id="KW-0032">Aminotransferase</keyword>
<dbReference type="Pfam" id="PF00266">
    <property type="entry name" value="Aminotran_5"/>
    <property type="match status" value="1"/>
</dbReference>
<dbReference type="Proteomes" id="UP000504606">
    <property type="component" value="Unplaced"/>
</dbReference>
<evidence type="ECO:0000313" key="14">
    <source>
        <dbReference type="RefSeq" id="XP_052131545.1"/>
    </source>
</evidence>
<evidence type="ECO:0000256" key="3">
    <source>
        <dbReference type="ARBA" id="ARBA00022576"/>
    </source>
</evidence>
<keyword evidence="4" id="KW-0808">Transferase</keyword>
<dbReference type="GO" id="GO:0005777">
    <property type="term" value="C:peroxisome"/>
    <property type="evidence" value="ECO:0007669"/>
    <property type="project" value="TreeGrafter"/>
</dbReference>
<keyword evidence="12" id="KW-1185">Reference proteome</keyword>
<sequence length="388" mass="42264">MDVQPPASLRSPLRLPHKALMGAGPANAPPRVLHAAAQPLVGHMHPEAFRVMDEIKEGLQYAFQTTNPVTVCLSCAGHGGMEAALSNLLEPGDVAVVPLNGHWGARASDMITRHGARVVPLELPLGQPVTLEAAEEVVSKHRPRLLFLVQAESSTTTLQPLEGFGPMCHKYGTLLVVDAVASLGGYPLWTDRWELDVVYTGSQKVLNAPPGLSPITFSPRAMERVASRRKPCDVYYWDIMQLGDYWGCFGNPRKYHHTGPITLFYALREALAILASEGLTASWRRHEQAALRLRAALERLGAKLFIEDPRHRVHTLTGFTLPRNVDPVAVTRTAMIRHGVELGPGLGPTAGRIMRVGLMGVNAEAWAVDNVISVLEDCVKNPIPNSSL</sequence>
<organism evidence="12 13">
    <name type="scientific">Frankliniella occidentalis</name>
    <name type="common">Western flower thrips</name>
    <name type="synonym">Euthrips occidentalis</name>
    <dbReference type="NCBI Taxonomy" id="133901"/>
    <lineage>
        <taxon>Eukaryota</taxon>
        <taxon>Metazoa</taxon>
        <taxon>Ecdysozoa</taxon>
        <taxon>Arthropoda</taxon>
        <taxon>Hexapoda</taxon>
        <taxon>Insecta</taxon>
        <taxon>Pterygota</taxon>
        <taxon>Neoptera</taxon>
        <taxon>Paraneoptera</taxon>
        <taxon>Thysanoptera</taxon>
        <taxon>Terebrantia</taxon>
        <taxon>Thripoidea</taxon>
        <taxon>Thripidae</taxon>
        <taxon>Frankliniella</taxon>
    </lineage>
</organism>
<dbReference type="FunFam" id="3.40.640.10:FF:000027">
    <property type="entry name" value="Serine--pyruvate aminotransferase, mitochondrial"/>
    <property type="match status" value="1"/>
</dbReference>
<dbReference type="PIRSF" id="PIRSF000524">
    <property type="entry name" value="SPT"/>
    <property type="match status" value="1"/>
</dbReference>
<proteinExistence type="inferred from homology"/>
<dbReference type="Gene3D" id="3.40.640.10">
    <property type="entry name" value="Type I PLP-dependent aspartate aminotransferase-like (Major domain)"/>
    <property type="match status" value="1"/>
</dbReference>
<dbReference type="KEGG" id="foc:113209044"/>
<dbReference type="RefSeq" id="XP_052131545.1">
    <property type="nucleotide sequence ID" value="XM_052275585.1"/>
</dbReference>
<dbReference type="Gene3D" id="3.90.1150.10">
    <property type="entry name" value="Aspartate Aminotransferase, domain 1"/>
    <property type="match status" value="1"/>
</dbReference>
<dbReference type="CTD" id="189"/>
<dbReference type="PANTHER" id="PTHR21152">
    <property type="entry name" value="AMINOTRANSFERASE CLASS V"/>
    <property type="match status" value="1"/>
</dbReference>
<name>A0A6J1SUK1_FRAOC</name>
<dbReference type="GO" id="GO:0008453">
    <property type="term" value="F:alanine-glyoxylate transaminase activity"/>
    <property type="evidence" value="ECO:0007669"/>
    <property type="project" value="UniProtKB-EC"/>
</dbReference>
<evidence type="ECO:0000256" key="4">
    <source>
        <dbReference type="ARBA" id="ARBA00022679"/>
    </source>
</evidence>
<gene>
    <name evidence="13 14" type="primary">LOC113209044</name>
</gene>
<dbReference type="OrthoDB" id="7403325at2759"/>
<comment type="similarity">
    <text evidence="2 6 9">Belongs to the class-V pyridoxal-phosphate-dependent aminotransferase family.</text>
</comment>
<evidence type="ECO:0000256" key="9">
    <source>
        <dbReference type="RuleBase" id="RU004075"/>
    </source>
</evidence>
<accession>A0A6J1SUK1</accession>
<reference evidence="13 14" key="1">
    <citation type="submission" date="2025-04" db="UniProtKB">
        <authorList>
            <consortium name="RefSeq"/>
        </authorList>
    </citation>
    <scope>IDENTIFICATION</scope>
    <source>
        <tissue evidence="13 14">Whole organism</tissue>
    </source>
</reference>
<evidence type="ECO:0000256" key="2">
    <source>
        <dbReference type="ARBA" id="ARBA00009236"/>
    </source>
</evidence>
<dbReference type="GO" id="GO:0004760">
    <property type="term" value="F:L-serine-pyruvate transaminase activity"/>
    <property type="evidence" value="ECO:0007669"/>
    <property type="project" value="TreeGrafter"/>
</dbReference>
<protein>
    <recommendedName>
        <fullName evidence="6">Alanine--glyoxylate aminotransferase</fullName>
        <ecNumber evidence="6">2.6.1.44</ecNumber>
    </recommendedName>
</protein>
<dbReference type="PANTHER" id="PTHR21152:SF40">
    <property type="entry name" value="ALANINE--GLYOXYLATE AMINOTRANSFERASE"/>
    <property type="match status" value="1"/>
</dbReference>
<dbReference type="AlphaFoldDB" id="A0A6J1SUK1"/>
<evidence type="ECO:0000256" key="10">
    <source>
        <dbReference type="RuleBase" id="RU004504"/>
    </source>
</evidence>
<dbReference type="EC" id="2.6.1.44" evidence="6"/>
<dbReference type="InterPro" id="IPR015421">
    <property type="entry name" value="PyrdxlP-dep_Trfase_major"/>
</dbReference>
<dbReference type="GeneID" id="113209044"/>
<evidence type="ECO:0000259" key="11">
    <source>
        <dbReference type="Pfam" id="PF00266"/>
    </source>
</evidence>
<dbReference type="GO" id="GO:0019265">
    <property type="term" value="P:glycine biosynthetic process, by transamination of glyoxylate"/>
    <property type="evidence" value="ECO:0007669"/>
    <property type="project" value="TreeGrafter"/>
</dbReference>
<dbReference type="InterPro" id="IPR000192">
    <property type="entry name" value="Aminotrans_V_dom"/>
</dbReference>
<feature type="binding site" evidence="7">
    <location>
        <position position="355"/>
    </location>
    <ligand>
        <name>substrate</name>
    </ligand>
</feature>
<evidence type="ECO:0000256" key="6">
    <source>
        <dbReference type="PIRNR" id="PIRNR000524"/>
    </source>
</evidence>